<dbReference type="EMBL" id="CAUWAG010000003">
    <property type="protein sequence ID" value="CAJ2500589.1"/>
    <property type="molecule type" value="Genomic_DNA"/>
</dbReference>
<reference evidence="2" key="1">
    <citation type="submission" date="2023-10" db="EMBL/GenBank/DDBJ databases">
        <authorList>
            <person name="Hackl T."/>
        </authorList>
    </citation>
    <scope>NUCLEOTIDE SEQUENCE</scope>
</reference>
<sequence length="212" mass="23572">MSVTNSFNSAQPWMFSDPYAYQYADIPEDTPSQGFNAAGSIRFELECPVPYTAPSTPTVEYAAELDGSSGAGLKKNGSIMRSQCSSRRTSTKYAPRRWDSKRFSDLPEVVEDARPAPRFSHLMPFQERATRPQQSNRLSTFSGLMVVDEEKPARPKQSNRLSTFSGQLVVDEEKPSQDFDAILRNVALAAPVKRGIGLGRSGRYCDRFNDGN</sequence>
<proteinExistence type="predicted"/>
<evidence type="ECO:0000313" key="3">
    <source>
        <dbReference type="Proteomes" id="UP001295740"/>
    </source>
</evidence>
<comment type="caution">
    <text evidence="2">The sequence shown here is derived from an EMBL/GenBank/DDBJ whole genome shotgun (WGS) entry which is preliminary data.</text>
</comment>
<feature type="compositionally biased region" description="Polar residues" evidence="1">
    <location>
        <begin position="79"/>
        <end position="92"/>
    </location>
</feature>
<name>A0AAI8V8X2_9PEZI</name>
<evidence type="ECO:0000256" key="1">
    <source>
        <dbReference type="SAM" id="MobiDB-lite"/>
    </source>
</evidence>
<organism evidence="2 3">
    <name type="scientific">Anthostomella pinea</name>
    <dbReference type="NCBI Taxonomy" id="933095"/>
    <lineage>
        <taxon>Eukaryota</taxon>
        <taxon>Fungi</taxon>
        <taxon>Dikarya</taxon>
        <taxon>Ascomycota</taxon>
        <taxon>Pezizomycotina</taxon>
        <taxon>Sordariomycetes</taxon>
        <taxon>Xylariomycetidae</taxon>
        <taxon>Xylariales</taxon>
        <taxon>Xylariaceae</taxon>
        <taxon>Anthostomella</taxon>
    </lineage>
</organism>
<dbReference type="AlphaFoldDB" id="A0AAI8V8X2"/>
<dbReference type="Proteomes" id="UP001295740">
    <property type="component" value="Unassembled WGS sequence"/>
</dbReference>
<gene>
    <name evidence="2" type="ORF">KHLLAP_LOCUS1057</name>
</gene>
<evidence type="ECO:0000313" key="2">
    <source>
        <dbReference type="EMBL" id="CAJ2500589.1"/>
    </source>
</evidence>
<accession>A0AAI8V8X2</accession>
<feature type="region of interest" description="Disordered" evidence="1">
    <location>
        <begin position="73"/>
        <end position="92"/>
    </location>
</feature>
<keyword evidence="3" id="KW-1185">Reference proteome</keyword>
<protein>
    <submittedName>
        <fullName evidence="2">Uu.00g034420.m01.CDS01</fullName>
    </submittedName>
</protein>